<feature type="non-terminal residue" evidence="1">
    <location>
        <position position="102"/>
    </location>
</feature>
<gene>
    <name evidence="1" type="ORF">LCGC14_2640250</name>
</gene>
<accession>A0A0F9C8F1</accession>
<dbReference type="EMBL" id="LAZR01045518">
    <property type="protein sequence ID" value="KKK98684.1"/>
    <property type="molecule type" value="Genomic_DNA"/>
</dbReference>
<organism evidence="1">
    <name type="scientific">marine sediment metagenome</name>
    <dbReference type="NCBI Taxonomy" id="412755"/>
    <lineage>
        <taxon>unclassified sequences</taxon>
        <taxon>metagenomes</taxon>
        <taxon>ecological metagenomes</taxon>
    </lineage>
</organism>
<dbReference type="AlphaFoldDB" id="A0A0F9C8F1"/>
<reference evidence="1" key="1">
    <citation type="journal article" date="2015" name="Nature">
        <title>Complex archaea that bridge the gap between prokaryotes and eukaryotes.</title>
        <authorList>
            <person name="Spang A."/>
            <person name="Saw J.H."/>
            <person name="Jorgensen S.L."/>
            <person name="Zaremba-Niedzwiedzka K."/>
            <person name="Martijn J."/>
            <person name="Lind A.E."/>
            <person name="van Eijk R."/>
            <person name="Schleper C."/>
            <person name="Guy L."/>
            <person name="Ettema T.J."/>
        </authorList>
    </citation>
    <scope>NUCLEOTIDE SEQUENCE</scope>
</reference>
<name>A0A0F9C8F1_9ZZZZ</name>
<proteinExistence type="predicted"/>
<protein>
    <submittedName>
        <fullName evidence="1">Uncharacterized protein</fullName>
    </submittedName>
</protein>
<sequence>MSDNRVFADNSPNRGASGSWVGMRAGLDGAPVVQPWVQALVIEGLGFSINYGAALNDATTVGTFGDGGADLDEFDLLQTLPSAGTTAVIPIYFKPVYEAIGT</sequence>
<comment type="caution">
    <text evidence="1">The sequence shown here is derived from an EMBL/GenBank/DDBJ whole genome shotgun (WGS) entry which is preliminary data.</text>
</comment>
<evidence type="ECO:0000313" key="1">
    <source>
        <dbReference type="EMBL" id="KKK98684.1"/>
    </source>
</evidence>